<dbReference type="Pfam" id="PF05521">
    <property type="entry name" value="Phage_HCP"/>
    <property type="match status" value="1"/>
</dbReference>
<accession>A0A8S5TMW9</accession>
<protein>
    <submittedName>
        <fullName evidence="1">Head tail adaptor</fullName>
    </submittedName>
</protein>
<dbReference type="EMBL" id="BK032862">
    <property type="protein sequence ID" value="DAF64480.1"/>
    <property type="molecule type" value="Genomic_DNA"/>
</dbReference>
<name>A0A8S5TMW9_9CAUD</name>
<organism evidence="1">
    <name type="scientific">Myoviridae sp. ctu6J18</name>
    <dbReference type="NCBI Taxonomy" id="2827714"/>
    <lineage>
        <taxon>Viruses</taxon>
        <taxon>Duplodnaviria</taxon>
        <taxon>Heunggongvirae</taxon>
        <taxon>Uroviricota</taxon>
        <taxon>Caudoviricetes</taxon>
    </lineage>
</organism>
<dbReference type="NCBIfam" id="TIGR01563">
    <property type="entry name" value="gp16_SPP1"/>
    <property type="match status" value="1"/>
</dbReference>
<dbReference type="InterPro" id="IPR038666">
    <property type="entry name" value="SSP1_head-tail_sf"/>
</dbReference>
<reference evidence="1" key="1">
    <citation type="journal article" date="2021" name="Proc. Natl. Acad. Sci. U.S.A.">
        <title>A Catalog of Tens of Thousands of Viruses from Human Metagenomes Reveals Hidden Associations with Chronic Diseases.</title>
        <authorList>
            <person name="Tisza M.J."/>
            <person name="Buck C.B."/>
        </authorList>
    </citation>
    <scope>NUCLEOTIDE SEQUENCE</scope>
    <source>
        <strain evidence="1">Ctu6J18</strain>
    </source>
</reference>
<dbReference type="InterPro" id="IPR008767">
    <property type="entry name" value="Phage_SPP1_head-tail_adaptor"/>
</dbReference>
<proteinExistence type="predicted"/>
<evidence type="ECO:0000313" key="1">
    <source>
        <dbReference type="EMBL" id="DAF64480.1"/>
    </source>
</evidence>
<dbReference type="Gene3D" id="2.40.10.270">
    <property type="entry name" value="Bacteriophage SPP1 head-tail adaptor protein"/>
    <property type="match status" value="1"/>
</dbReference>
<sequence>MSSARIKIYKYQYGKVDGRRVEAEPILYHECWCEIGSLYGKELYKAIEIRLEDTIVFDKVRYCKKVKEIAAHLKDYFVEYEGERYNIFARDFRNNDRQYVQLKANRTT</sequence>